<organism evidence="13 14">
    <name type="scientific">Varroa destructor</name>
    <name type="common">Honeybee mite</name>
    <dbReference type="NCBI Taxonomy" id="109461"/>
    <lineage>
        <taxon>Eukaryota</taxon>
        <taxon>Metazoa</taxon>
        <taxon>Ecdysozoa</taxon>
        <taxon>Arthropoda</taxon>
        <taxon>Chelicerata</taxon>
        <taxon>Arachnida</taxon>
        <taxon>Acari</taxon>
        <taxon>Parasitiformes</taxon>
        <taxon>Mesostigmata</taxon>
        <taxon>Gamasina</taxon>
        <taxon>Dermanyssoidea</taxon>
        <taxon>Varroidae</taxon>
        <taxon>Varroa</taxon>
    </lineage>
</organism>
<name>A0A7M7K4W2_VARDE</name>
<evidence type="ECO:0000256" key="9">
    <source>
        <dbReference type="PIRSR" id="PIRSR600175-2"/>
    </source>
</evidence>
<keyword evidence="7 12" id="KW-0472">Membrane</keyword>
<dbReference type="Proteomes" id="UP000594260">
    <property type="component" value="Unplaced"/>
</dbReference>
<feature type="compositionally biased region" description="Polar residues" evidence="11">
    <location>
        <begin position="829"/>
        <end position="839"/>
    </location>
</feature>
<feature type="region of interest" description="Disordered" evidence="11">
    <location>
        <begin position="50"/>
        <end position="106"/>
    </location>
</feature>
<keyword evidence="8" id="KW-0479">Metal-binding</keyword>
<dbReference type="Pfam" id="PF00209">
    <property type="entry name" value="SNF"/>
    <property type="match status" value="1"/>
</dbReference>
<keyword evidence="4 10" id="KW-0812">Transmembrane</keyword>
<evidence type="ECO:0000256" key="1">
    <source>
        <dbReference type="ARBA" id="ARBA00004141"/>
    </source>
</evidence>
<evidence type="ECO:0000256" key="8">
    <source>
        <dbReference type="PIRSR" id="PIRSR600175-1"/>
    </source>
</evidence>
<feature type="transmembrane region" description="Helical" evidence="12">
    <location>
        <begin position="376"/>
        <end position="397"/>
    </location>
</feature>
<evidence type="ECO:0000256" key="5">
    <source>
        <dbReference type="ARBA" id="ARBA00022847"/>
    </source>
</evidence>
<comment type="similarity">
    <text evidence="2 10">Belongs to the sodium:neurotransmitter symporter (SNF) (TC 2.A.22) family.</text>
</comment>
<feature type="binding site" evidence="8">
    <location>
        <position position="432"/>
    </location>
    <ligand>
        <name>Na(+)</name>
        <dbReference type="ChEBI" id="CHEBI:29101"/>
        <label>1</label>
    </ligand>
</feature>
<evidence type="ECO:0000256" key="7">
    <source>
        <dbReference type="ARBA" id="ARBA00023136"/>
    </source>
</evidence>
<dbReference type="FunCoup" id="A0A7M7K4W2">
    <property type="interactions" value="54"/>
</dbReference>
<feature type="binding site" evidence="8">
    <location>
        <position position="175"/>
    </location>
    <ligand>
        <name>Na(+)</name>
        <dbReference type="ChEBI" id="CHEBI:29101"/>
        <label>1</label>
    </ligand>
</feature>
<feature type="compositionally biased region" description="Polar residues" evidence="11">
    <location>
        <begin position="853"/>
        <end position="863"/>
    </location>
</feature>
<dbReference type="GO" id="GO:0005886">
    <property type="term" value="C:plasma membrane"/>
    <property type="evidence" value="ECO:0007669"/>
    <property type="project" value="TreeGrafter"/>
</dbReference>
<feature type="transmembrane region" description="Helical" evidence="12">
    <location>
        <begin position="169"/>
        <end position="187"/>
    </location>
</feature>
<dbReference type="SUPFAM" id="SSF161070">
    <property type="entry name" value="SNF-like"/>
    <property type="match status" value="1"/>
</dbReference>
<feature type="transmembrane region" description="Helical" evidence="12">
    <location>
        <begin position="594"/>
        <end position="612"/>
    </location>
</feature>
<keyword evidence="5 10" id="KW-0769">Symport</keyword>
<keyword evidence="8" id="KW-0915">Sodium</keyword>
<dbReference type="GeneID" id="111250519"/>
<feature type="binding site" evidence="8">
    <location>
        <position position="529"/>
    </location>
    <ligand>
        <name>Na(+)</name>
        <dbReference type="ChEBI" id="CHEBI:29101"/>
        <label>1</label>
    </ligand>
</feature>
<protein>
    <recommendedName>
        <fullName evidence="10">Transporter</fullName>
    </recommendedName>
</protein>
<dbReference type="GO" id="GO:0089718">
    <property type="term" value="P:amino acid import across plasma membrane"/>
    <property type="evidence" value="ECO:0007669"/>
    <property type="project" value="TreeGrafter"/>
</dbReference>
<dbReference type="InParanoid" id="A0A7M7K4W2"/>
<evidence type="ECO:0000313" key="13">
    <source>
        <dbReference type="EnsemblMetazoa" id="XP_022661663"/>
    </source>
</evidence>
<evidence type="ECO:0000313" key="14">
    <source>
        <dbReference type="Proteomes" id="UP000594260"/>
    </source>
</evidence>
<dbReference type="OMA" id="WVAMTIM"/>
<evidence type="ECO:0000256" key="6">
    <source>
        <dbReference type="ARBA" id="ARBA00022989"/>
    </source>
</evidence>
<evidence type="ECO:0000256" key="10">
    <source>
        <dbReference type="RuleBase" id="RU003732"/>
    </source>
</evidence>
<feature type="transmembrane region" description="Helical" evidence="12">
    <location>
        <begin position="199"/>
        <end position="220"/>
    </location>
</feature>
<dbReference type="PANTHER" id="PTHR11616">
    <property type="entry name" value="SODIUM/CHLORIDE DEPENDENT TRANSPORTER"/>
    <property type="match status" value="1"/>
</dbReference>
<feature type="disulfide bond" evidence="9">
    <location>
        <begin position="280"/>
        <end position="289"/>
    </location>
</feature>
<feature type="transmembrane region" description="Helical" evidence="12">
    <location>
        <begin position="241"/>
        <end position="267"/>
    </location>
</feature>
<dbReference type="AlphaFoldDB" id="A0A7M7K4W2"/>
<evidence type="ECO:0000256" key="12">
    <source>
        <dbReference type="SAM" id="Phobius"/>
    </source>
</evidence>
<dbReference type="PRINTS" id="PR00176">
    <property type="entry name" value="NANEUSMPORT"/>
</dbReference>
<dbReference type="PROSITE" id="PS00610">
    <property type="entry name" value="NA_NEUROTRAN_SYMP_1"/>
    <property type="match status" value="1"/>
</dbReference>
<dbReference type="PANTHER" id="PTHR11616:SF236">
    <property type="entry name" value="TRANSPORTER"/>
    <property type="match status" value="1"/>
</dbReference>
<feature type="binding site" evidence="8">
    <location>
        <position position="532"/>
    </location>
    <ligand>
        <name>Na(+)</name>
        <dbReference type="ChEBI" id="CHEBI:29101"/>
        <label>1</label>
    </ligand>
</feature>
<feature type="transmembrane region" description="Helical" evidence="12">
    <location>
        <begin position="557"/>
        <end position="574"/>
    </location>
</feature>
<dbReference type="GO" id="GO:0046872">
    <property type="term" value="F:metal ion binding"/>
    <property type="evidence" value="ECO:0007669"/>
    <property type="project" value="UniProtKB-KW"/>
</dbReference>
<dbReference type="GO" id="GO:0015179">
    <property type="term" value="F:L-amino acid transmembrane transporter activity"/>
    <property type="evidence" value="ECO:0007669"/>
    <property type="project" value="TreeGrafter"/>
</dbReference>
<feature type="transmembrane region" description="Helical" evidence="12">
    <location>
        <begin position="633"/>
        <end position="651"/>
    </location>
</feature>
<dbReference type="InterPro" id="IPR000175">
    <property type="entry name" value="Na/ntran_symport"/>
</dbReference>
<reference evidence="13" key="1">
    <citation type="submission" date="2021-01" db="UniProtKB">
        <authorList>
            <consortium name="EnsemblMetazoa"/>
        </authorList>
    </citation>
    <scope>IDENTIFICATION</scope>
</reference>
<dbReference type="PROSITE" id="PS50267">
    <property type="entry name" value="NA_NEUROTRAN_SYMP_3"/>
    <property type="match status" value="1"/>
</dbReference>
<evidence type="ECO:0000256" key="2">
    <source>
        <dbReference type="ARBA" id="ARBA00006459"/>
    </source>
</evidence>
<dbReference type="GO" id="GO:0015187">
    <property type="term" value="F:glycine transmembrane transporter activity"/>
    <property type="evidence" value="ECO:0007669"/>
    <property type="project" value="TreeGrafter"/>
</dbReference>
<comment type="subcellular location">
    <subcellularLocation>
        <location evidence="1">Membrane</location>
        <topology evidence="1">Multi-pass membrane protein</topology>
    </subcellularLocation>
</comment>
<feature type="region of interest" description="Disordered" evidence="11">
    <location>
        <begin position="130"/>
        <end position="159"/>
    </location>
</feature>
<dbReference type="KEGG" id="vde:111250519"/>
<feature type="binding site" evidence="8">
    <location>
        <position position="533"/>
    </location>
    <ligand>
        <name>Na(+)</name>
        <dbReference type="ChEBI" id="CHEBI:29101"/>
        <label>1</label>
    </ligand>
</feature>
<dbReference type="InterPro" id="IPR037272">
    <property type="entry name" value="SNS_sf"/>
</dbReference>
<accession>A0A7M7K4W2</accession>
<feature type="region of interest" description="Disordered" evidence="11">
    <location>
        <begin position="829"/>
        <end position="863"/>
    </location>
</feature>
<proteinExistence type="inferred from homology"/>
<dbReference type="GO" id="GO:0005283">
    <property type="term" value="F:amino acid:sodium symporter activity"/>
    <property type="evidence" value="ECO:0007669"/>
    <property type="project" value="TreeGrafter"/>
</dbReference>
<keyword evidence="6 12" id="KW-1133">Transmembrane helix</keyword>
<feature type="binding site" evidence="8">
    <location>
        <position position="182"/>
    </location>
    <ligand>
        <name>Na(+)</name>
        <dbReference type="ChEBI" id="CHEBI:29101"/>
        <label>1</label>
    </ligand>
</feature>
<feature type="transmembrane region" description="Helical" evidence="12">
    <location>
        <begin position="671"/>
        <end position="693"/>
    </location>
</feature>
<feature type="transmembrane region" description="Helical" evidence="12">
    <location>
        <begin position="421"/>
        <end position="446"/>
    </location>
</feature>
<dbReference type="OrthoDB" id="6581954at2759"/>
<keyword evidence="9" id="KW-1015">Disulfide bond</keyword>
<sequence>MPVFTMLGGIKSVNLWADNNNVVVISKDKDKKKPEPVEDSKRIATIAVDGNDNNNQRLCPPKQQQQQQQALIKEQRRSNHCRSNGNTDKDEVSNNNNSTEKGHFHSQEGEINAAFEMPHRDASSLHGMDLQHHAHHHQRSNSTKKGSGGRRASVSSISSRGNWGNRWEFLLSCVGLSVGIGNVWRFPYLAYKNGGGAFLIPYLVMLMLVGKPMYFMELAFGQFAGQGPLTIWACSPFCKGVGMAMIISSLIVCVYYNVVMCYTLYFMGATFQAQLPWEVCDPSWVSFGCYVRSEASSAGLNQTNNSIGTSVINATMTNLTSRVPSSQLYWERTVLDISTGIENLNGIKWDLALCLLISWIIVIACLLKGIKTSGKVVYFAATFPYVILLTLMVTGLLQKGAMQGVFYFITPDFKKLLTVEVWQAAAGQMFFSLGVSGGGLIMYSSYNRFGNDVFRDAMIVSVLDTVTSIIAGLVIFSVLGAMAHELNVKVEDVVQGGPGLAFVAYPEALARLPCPQLWSVLFFLMLFILGLDSEFALLENFLTGISDAVPQLRRHKMIFTITTGVICFFLGLPFVTRGGQYVLEVMDKYGGSTALIFIAICECIAISWVYGYKNIAADIHFMLDKQLGPYWKWTWGYTAPAVLVIVFSLALIEAAKPLEYGFYVFPPWANAMGWCVALCAMLQIPLWAFVQFLRVKDADSLKERLLKACQPSPAWGPSDKALTQAWRDYTGRNNIASMGRKAHPNSASPPSYHNKVQLRNYAVNLNGNGCGATGLENAVCSILDERPKAAINKNDENSARIAVKSTECDTVRQRSGSDSSQEVFTTVASNPKTGFTSHATIGMGPEEGGRDLSGTSKSSSKRY</sequence>
<dbReference type="EnsemblMetazoa" id="XM_022805928">
    <property type="protein sequence ID" value="XP_022661663"/>
    <property type="gene ID" value="LOC111250519"/>
</dbReference>
<feature type="transmembrane region" description="Helical" evidence="12">
    <location>
        <begin position="517"/>
        <end position="537"/>
    </location>
</feature>
<keyword evidence="14" id="KW-1185">Reference proteome</keyword>
<keyword evidence="3 10" id="KW-0813">Transport</keyword>
<evidence type="ECO:0000256" key="11">
    <source>
        <dbReference type="SAM" id="MobiDB-lite"/>
    </source>
</evidence>
<evidence type="ECO:0000256" key="4">
    <source>
        <dbReference type="ARBA" id="ARBA00022692"/>
    </source>
</evidence>
<feature type="transmembrane region" description="Helical" evidence="12">
    <location>
        <begin position="458"/>
        <end position="483"/>
    </location>
</feature>
<evidence type="ECO:0000256" key="3">
    <source>
        <dbReference type="ARBA" id="ARBA00022448"/>
    </source>
</evidence>
<feature type="binding site" evidence="8">
    <location>
        <position position="178"/>
    </location>
    <ligand>
        <name>Na(+)</name>
        <dbReference type="ChEBI" id="CHEBI:29101"/>
        <label>1</label>
    </ligand>
</feature>
<dbReference type="RefSeq" id="XP_022661663.1">
    <property type="nucleotide sequence ID" value="XM_022805928.1"/>
</dbReference>